<organism evidence="4 5">
    <name type="scientific">Pseudonocardia eucalypti</name>
    <dbReference type="NCBI Taxonomy" id="648755"/>
    <lineage>
        <taxon>Bacteria</taxon>
        <taxon>Bacillati</taxon>
        <taxon>Actinomycetota</taxon>
        <taxon>Actinomycetes</taxon>
        <taxon>Pseudonocardiales</taxon>
        <taxon>Pseudonocardiaceae</taxon>
        <taxon>Pseudonocardia</taxon>
    </lineage>
</organism>
<dbReference type="Pfam" id="PF00501">
    <property type="entry name" value="AMP-binding"/>
    <property type="match status" value="1"/>
</dbReference>
<dbReference type="PANTHER" id="PTHR43767">
    <property type="entry name" value="LONG-CHAIN-FATTY-ACID--COA LIGASE"/>
    <property type="match status" value="1"/>
</dbReference>
<name>A0ABP9RBJ0_9PSEU</name>
<dbReference type="Pfam" id="PF13193">
    <property type="entry name" value="AMP-binding_C"/>
    <property type="match status" value="1"/>
</dbReference>
<dbReference type="PANTHER" id="PTHR43767:SF1">
    <property type="entry name" value="NONRIBOSOMAL PEPTIDE SYNTHASE PES1 (EUROFUNG)-RELATED"/>
    <property type="match status" value="1"/>
</dbReference>
<keyword evidence="5" id="KW-1185">Reference proteome</keyword>
<feature type="compositionally biased region" description="Low complexity" evidence="1">
    <location>
        <begin position="67"/>
        <end position="99"/>
    </location>
</feature>
<evidence type="ECO:0000256" key="1">
    <source>
        <dbReference type="SAM" id="MobiDB-lite"/>
    </source>
</evidence>
<proteinExistence type="predicted"/>
<dbReference type="InterPro" id="IPR000873">
    <property type="entry name" value="AMP-dep_synth/lig_dom"/>
</dbReference>
<dbReference type="Proteomes" id="UP001428817">
    <property type="component" value="Unassembled WGS sequence"/>
</dbReference>
<feature type="domain" description="AMP-dependent synthetase/ligase" evidence="2">
    <location>
        <begin position="103"/>
        <end position="455"/>
    </location>
</feature>
<dbReference type="EMBL" id="BAABJP010000058">
    <property type="protein sequence ID" value="GAA5174049.1"/>
    <property type="molecule type" value="Genomic_DNA"/>
</dbReference>
<comment type="caution">
    <text evidence="4">The sequence shown here is derived from an EMBL/GenBank/DDBJ whole genome shotgun (WGS) entry which is preliminary data.</text>
</comment>
<evidence type="ECO:0000259" key="3">
    <source>
        <dbReference type="Pfam" id="PF13193"/>
    </source>
</evidence>
<dbReference type="SUPFAM" id="SSF56801">
    <property type="entry name" value="Acetyl-CoA synthetase-like"/>
    <property type="match status" value="1"/>
</dbReference>
<feature type="domain" description="AMP-binding enzyme C-terminal" evidence="3">
    <location>
        <begin position="506"/>
        <end position="583"/>
    </location>
</feature>
<protein>
    <submittedName>
        <fullName evidence="4">(2,3-dihydroxybenzoyl)adenylate synthase</fullName>
    </submittedName>
</protein>
<dbReference type="Gene3D" id="2.30.38.10">
    <property type="entry name" value="Luciferase, Domain 3"/>
    <property type="match status" value="1"/>
</dbReference>
<dbReference type="InterPro" id="IPR050237">
    <property type="entry name" value="ATP-dep_AMP-bd_enzyme"/>
</dbReference>
<dbReference type="InterPro" id="IPR020845">
    <property type="entry name" value="AMP-binding_CS"/>
</dbReference>
<accession>A0ABP9RBJ0</accession>
<dbReference type="InterPro" id="IPR025110">
    <property type="entry name" value="AMP-bd_C"/>
</dbReference>
<dbReference type="Gene3D" id="3.30.300.30">
    <property type="match status" value="1"/>
</dbReference>
<sequence length="601" mass="63850">MAFQEGRSTVGPDHTPWPAATAARYRAAGHWRGQSFGALLTALAQAHGDRTAVVGRPADPSPAPDCEAGASGRAPGSAPDGASAGEAGAPGRAPSSAPDCNTDGWARWTYRELDRRAHRLAAGLAGLGLGAGDRVVLQLPNAPEFLSVIFALFRLGAWPVFALPAHRERELGHFTEQTDAAAIITVDRHQRHDHAGTARRVAHAVASVRRVVVVGDPEAARAAGAVPFTEVDADPVELPDPDPAAVAFLQLSGGSTGLPKLIPRTHDDYLYSVRESARICGLRPESVYLAALPVAHNFPLSSPGVLGALHAGATTVLAPNPDADTVFELVERERVTITGVVPPLAAAWVAADARNRYDLSSLAVLQVGGAKCGPELAGRIGPALGCAVQQVFGMAEGLVNYTRLDDPEELVVRSQGRPISPDDEIRVVDARDEPVPDGEAGALLTRGPYTIRGYFRAAEYNATAFTADGFYRTGDLVRRLPTGHLEVVGRVKDQINRGGEKIAAEEVEDHLMAHPSVLDAAVVSLPDEFLGERSCAYVIPAAGSEAPTERQLRRFVRERGVATFKVPDRVLVVERFPVTGVGKTSKRELRAALRARPELER</sequence>
<dbReference type="Gene3D" id="3.40.50.980">
    <property type="match status" value="2"/>
</dbReference>
<reference evidence="5" key="1">
    <citation type="journal article" date="2019" name="Int. J. Syst. Evol. Microbiol.">
        <title>The Global Catalogue of Microorganisms (GCM) 10K type strain sequencing project: providing services to taxonomists for standard genome sequencing and annotation.</title>
        <authorList>
            <consortium name="The Broad Institute Genomics Platform"/>
            <consortium name="The Broad Institute Genome Sequencing Center for Infectious Disease"/>
            <person name="Wu L."/>
            <person name="Ma J."/>
        </authorList>
    </citation>
    <scope>NUCLEOTIDE SEQUENCE [LARGE SCALE GENOMIC DNA]</scope>
    <source>
        <strain evidence="5">JCM 18303</strain>
    </source>
</reference>
<evidence type="ECO:0000259" key="2">
    <source>
        <dbReference type="Pfam" id="PF00501"/>
    </source>
</evidence>
<dbReference type="PROSITE" id="PS00455">
    <property type="entry name" value="AMP_BINDING"/>
    <property type="match status" value="1"/>
</dbReference>
<evidence type="ECO:0000313" key="5">
    <source>
        <dbReference type="Proteomes" id="UP001428817"/>
    </source>
</evidence>
<feature type="region of interest" description="Disordered" evidence="1">
    <location>
        <begin position="51"/>
        <end position="101"/>
    </location>
</feature>
<evidence type="ECO:0000313" key="4">
    <source>
        <dbReference type="EMBL" id="GAA5174049.1"/>
    </source>
</evidence>
<dbReference type="InterPro" id="IPR045851">
    <property type="entry name" value="AMP-bd_C_sf"/>
</dbReference>
<gene>
    <name evidence="4" type="ORF">GCM10023321_77000</name>
</gene>